<dbReference type="EMBL" id="MU856929">
    <property type="protein sequence ID" value="KAK4153832.1"/>
    <property type="molecule type" value="Genomic_DNA"/>
</dbReference>
<feature type="non-terminal residue" evidence="1">
    <location>
        <position position="1"/>
    </location>
</feature>
<reference evidence="1" key="2">
    <citation type="submission" date="2023-05" db="EMBL/GenBank/DDBJ databases">
        <authorList>
            <consortium name="Lawrence Berkeley National Laboratory"/>
            <person name="Steindorff A."/>
            <person name="Hensen N."/>
            <person name="Bonometti L."/>
            <person name="Westerberg I."/>
            <person name="Brannstrom I.O."/>
            <person name="Guillou S."/>
            <person name="Cros-Aarteil S."/>
            <person name="Calhoun S."/>
            <person name="Haridas S."/>
            <person name="Kuo A."/>
            <person name="Mondo S."/>
            <person name="Pangilinan J."/>
            <person name="Riley R."/>
            <person name="Labutti K."/>
            <person name="Andreopoulos B."/>
            <person name="Lipzen A."/>
            <person name="Chen C."/>
            <person name="Yanf M."/>
            <person name="Daum C."/>
            <person name="Ng V."/>
            <person name="Clum A."/>
            <person name="Ohm R."/>
            <person name="Martin F."/>
            <person name="Silar P."/>
            <person name="Natvig D."/>
            <person name="Lalanne C."/>
            <person name="Gautier V."/>
            <person name="Ament-Velasquez S.L."/>
            <person name="Kruys A."/>
            <person name="Hutchinson M.I."/>
            <person name="Powell A.J."/>
            <person name="Barry K."/>
            <person name="Miller A.N."/>
            <person name="Grigoriev I.V."/>
            <person name="Debuchy R."/>
            <person name="Gladieux P."/>
            <person name="Thoren M.H."/>
            <person name="Johannesson H."/>
        </authorList>
    </citation>
    <scope>NUCLEOTIDE SEQUENCE</scope>
    <source>
        <strain evidence="1">CBS 538.74</strain>
    </source>
</reference>
<protein>
    <submittedName>
        <fullName evidence="1">Uncharacterized protein</fullName>
    </submittedName>
</protein>
<name>A0AAN6ZWU8_9PEZI</name>
<dbReference type="Proteomes" id="UP001302745">
    <property type="component" value="Unassembled WGS sequence"/>
</dbReference>
<evidence type="ECO:0000313" key="1">
    <source>
        <dbReference type="EMBL" id="KAK4153832.1"/>
    </source>
</evidence>
<gene>
    <name evidence="1" type="ORF">C8A00DRAFT_14994</name>
</gene>
<organism evidence="1 2">
    <name type="scientific">Chaetomidium leptoderma</name>
    <dbReference type="NCBI Taxonomy" id="669021"/>
    <lineage>
        <taxon>Eukaryota</taxon>
        <taxon>Fungi</taxon>
        <taxon>Dikarya</taxon>
        <taxon>Ascomycota</taxon>
        <taxon>Pezizomycotina</taxon>
        <taxon>Sordariomycetes</taxon>
        <taxon>Sordariomycetidae</taxon>
        <taxon>Sordariales</taxon>
        <taxon>Chaetomiaceae</taxon>
        <taxon>Chaetomidium</taxon>
    </lineage>
</organism>
<evidence type="ECO:0000313" key="2">
    <source>
        <dbReference type="Proteomes" id="UP001302745"/>
    </source>
</evidence>
<dbReference type="AlphaFoldDB" id="A0AAN6ZWU8"/>
<reference evidence="1" key="1">
    <citation type="journal article" date="2023" name="Mol. Phylogenet. Evol.">
        <title>Genome-scale phylogeny and comparative genomics of the fungal order Sordariales.</title>
        <authorList>
            <person name="Hensen N."/>
            <person name="Bonometti L."/>
            <person name="Westerberg I."/>
            <person name="Brannstrom I.O."/>
            <person name="Guillou S."/>
            <person name="Cros-Aarteil S."/>
            <person name="Calhoun S."/>
            <person name="Haridas S."/>
            <person name="Kuo A."/>
            <person name="Mondo S."/>
            <person name="Pangilinan J."/>
            <person name="Riley R."/>
            <person name="LaButti K."/>
            <person name="Andreopoulos B."/>
            <person name="Lipzen A."/>
            <person name="Chen C."/>
            <person name="Yan M."/>
            <person name="Daum C."/>
            <person name="Ng V."/>
            <person name="Clum A."/>
            <person name="Steindorff A."/>
            <person name="Ohm R.A."/>
            <person name="Martin F."/>
            <person name="Silar P."/>
            <person name="Natvig D.O."/>
            <person name="Lalanne C."/>
            <person name="Gautier V."/>
            <person name="Ament-Velasquez S.L."/>
            <person name="Kruys A."/>
            <person name="Hutchinson M.I."/>
            <person name="Powell A.J."/>
            <person name="Barry K."/>
            <person name="Miller A.N."/>
            <person name="Grigoriev I.V."/>
            <person name="Debuchy R."/>
            <person name="Gladieux P."/>
            <person name="Hiltunen Thoren M."/>
            <person name="Johannesson H."/>
        </authorList>
    </citation>
    <scope>NUCLEOTIDE SEQUENCE</scope>
    <source>
        <strain evidence="1">CBS 538.74</strain>
    </source>
</reference>
<accession>A0AAN6ZWU8</accession>
<proteinExistence type="predicted"/>
<keyword evidence="2" id="KW-1185">Reference proteome</keyword>
<sequence>IGLPPITRAILSQSIQDLNRAIALDPESVNERVCGFTTLQLGVIWPEGLQRLLETNARDLIDVGNITERTEHHTSQHRTPFLRALSTKCAESVHVLMKAGCVLDFDPNLEFIMLHTSDECITVLASNLAKRRRDLLRLCQEELGIHLDWNLEHVPDEKASALCAALARTGIPVPRHLSVLPEYGTIFHFSGLLFEDFEKFGGNGFKDFRSYNPMGLTPVMTWRHSTFRNRYVDLETPEEEEMYRVWRWAQDQGLLDPTQGDPTSLGLNTSATGWHYLAATLGFTYINNFYVNDEPFHHIKDYITPFPYRMISDLSQSNIRDRCACPCSPHGQGCSALKSLWKAHADSREPYQHHRAQAQDDMFWRHCLFHHHHNAGHPSQNNRDSIGNMSLELVRLVTFEILDMTHTCCYLERGNWSRSHDPHVIAVCDAEVAEEIRSDNLEQQNGHQLDQLMHEFEPQILALDFSDPKALELFIWGPWRRRISNLFAVDGRLVAEMEQVVDKVTVECKFLSSRII</sequence>
<comment type="caution">
    <text evidence="1">The sequence shown here is derived from an EMBL/GenBank/DDBJ whole genome shotgun (WGS) entry which is preliminary data.</text>
</comment>